<evidence type="ECO:0000256" key="2">
    <source>
        <dbReference type="ARBA" id="ARBA00012438"/>
    </source>
</evidence>
<evidence type="ECO:0000256" key="1">
    <source>
        <dbReference type="ARBA" id="ARBA00000085"/>
    </source>
</evidence>
<dbReference type="PROSITE" id="PS50109">
    <property type="entry name" value="HIS_KIN"/>
    <property type="match status" value="1"/>
</dbReference>
<dbReference type="PANTHER" id="PTHR43711:SF1">
    <property type="entry name" value="HISTIDINE KINASE 1"/>
    <property type="match status" value="1"/>
</dbReference>
<dbReference type="InterPro" id="IPR003594">
    <property type="entry name" value="HATPase_dom"/>
</dbReference>
<keyword evidence="4 7" id="KW-0418">Kinase</keyword>
<evidence type="ECO:0000313" key="7">
    <source>
        <dbReference type="EMBL" id="SDZ51446.1"/>
    </source>
</evidence>
<dbReference type="SMART" id="SM00387">
    <property type="entry name" value="HATPase_c"/>
    <property type="match status" value="1"/>
</dbReference>
<evidence type="ECO:0000256" key="3">
    <source>
        <dbReference type="ARBA" id="ARBA00022679"/>
    </source>
</evidence>
<protein>
    <recommendedName>
        <fullName evidence="2">histidine kinase</fullName>
        <ecNumber evidence="2">2.7.13.3</ecNumber>
    </recommendedName>
</protein>
<evidence type="ECO:0000256" key="4">
    <source>
        <dbReference type="ARBA" id="ARBA00022777"/>
    </source>
</evidence>
<evidence type="ECO:0000256" key="5">
    <source>
        <dbReference type="ARBA" id="ARBA00023012"/>
    </source>
</evidence>
<dbReference type="Pfam" id="PF02518">
    <property type="entry name" value="HATPase_c"/>
    <property type="match status" value="1"/>
</dbReference>
<name>A0A1H3TMJ5_9MICO</name>
<keyword evidence="3" id="KW-0808">Transferase</keyword>
<dbReference type="Gene3D" id="3.30.565.10">
    <property type="entry name" value="Histidine kinase-like ATPase, C-terminal domain"/>
    <property type="match status" value="1"/>
</dbReference>
<keyword evidence="8" id="KW-1185">Reference proteome</keyword>
<sequence length="85" mass="9153">VGARLFDDHVELIVSDTGIGLSELEQTKLFDRYFRAEGVRQSTIHGSGLGLTISRDIVRRHGGDLVVSSALGVGTTFTASIPRAR</sequence>
<keyword evidence="5" id="KW-0902">Two-component regulatory system</keyword>
<dbReference type="EMBL" id="FNPZ01000006">
    <property type="protein sequence ID" value="SDZ51446.1"/>
    <property type="molecule type" value="Genomic_DNA"/>
</dbReference>
<reference evidence="7 8" key="1">
    <citation type="submission" date="2016-10" db="EMBL/GenBank/DDBJ databases">
        <authorList>
            <person name="de Groot N.N."/>
        </authorList>
    </citation>
    <scope>NUCLEOTIDE SEQUENCE [LARGE SCALE GENOMIC DNA]</scope>
    <source>
        <strain evidence="7 8">CGMCC 4.3491</strain>
    </source>
</reference>
<dbReference type="RefSeq" id="WP_139256829.1">
    <property type="nucleotide sequence ID" value="NZ_FNPZ01000006.1"/>
</dbReference>
<dbReference type="GO" id="GO:0000160">
    <property type="term" value="P:phosphorelay signal transduction system"/>
    <property type="evidence" value="ECO:0007669"/>
    <property type="project" value="UniProtKB-KW"/>
</dbReference>
<evidence type="ECO:0000313" key="8">
    <source>
        <dbReference type="Proteomes" id="UP000198891"/>
    </source>
</evidence>
<dbReference type="PRINTS" id="PR00344">
    <property type="entry name" value="BCTRLSENSOR"/>
</dbReference>
<accession>A0A1H3TMJ5</accession>
<dbReference type="AlphaFoldDB" id="A0A1H3TMJ5"/>
<feature type="non-terminal residue" evidence="7">
    <location>
        <position position="1"/>
    </location>
</feature>
<dbReference type="OrthoDB" id="9757990at2"/>
<dbReference type="Proteomes" id="UP000198891">
    <property type="component" value="Unassembled WGS sequence"/>
</dbReference>
<organism evidence="7 8">
    <name type="scientific">Herbiconiux ginsengi</name>
    <dbReference type="NCBI Taxonomy" id="381665"/>
    <lineage>
        <taxon>Bacteria</taxon>
        <taxon>Bacillati</taxon>
        <taxon>Actinomycetota</taxon>
        <taxon>Actinomycetes</taxon>
        <taxon>Micrococcales</taxon>
        <taxon>Microbacteriaceae</taxon>
        <taxon>Herbiconiux</taxon>
    </lineage>
</organism>
<dbReference type="EC" id="2.7.13.3" evidence="2"/>
<dbReference type="GO" id="GO:0004673">
    <property type="term" value="F:protein histidine kinase activity"/>
    <property type="evidence" value="ECO:0007669"/>
    <property type="project" value="UniProtKB-EC"/>
</dbReference>
<dbReference type="InterPro" id="IPR004358">
    <property type="entry name" value="Sig_transdc_His_kin-like_C"/>
</dbReference>
<dbReference type="InterPro" id="IPR036890">
    <property type="entry name" value="HATPase_C_sf"/>
</dbReference>
<dbReference type="InterPro" id="IPR005467">
    <property type="entry name" value="His_kinase_dom"/>
</dbReference>
<dbReference type="InterPro" id="IPR050736">
    <property type="entry name" value="Sensor_HK_Regulatory"/>
</dbReference>
<proteinExistence type="predicted"/>
<dbReference type="PANTHER" id="PTHR43711">
    <property type="entry name" value="TWO-COMPONENT HISTIDINE KINASE"/>
    <property type="match status" value="1"/>
</dbReference>
<comment type="catalytic activity">
    <reaction evidence="1">
        <text>ATP + protein L-histidine = ADP + protein N-phospho-L-histidine.</text>
        <dbReference type="EC" id="2.7.13.3"/>
    </reaction>
</comment>
<dbReference type="SUPFAM" id="SSF55874">
    <property type="entry name" value="ATPase domain of HSP90 chaperone/DNA topoisomerase II/histidine kinase"/>
    <property type="match status" value="1"/>
</dbReference>
<evidence type="ECO:0000259" key="6">
    <source>
        <dbReference type="PROSITE" id="PS50109"/>
    </source>
</evidence>
<gene>
    <name evidence="7" type="ORF">SAMN05216554_4360</name>
</gene>
<feature type="domain" description="Histidine kinase" evidence="6">
    <location>
        <begin position="1"/>
        <end position="85"/>
    </location>
</feature>